<evidence type="ECO:0000313" key="1">
    <source>
        <dbReference type="EMBL" id="GIP55257.1"/>
    </source>
</evidence>
<keyword evidence="2" id="KW-1185">Reference proteome</keyword>
<name>A0ABQ4MHZ8_9BACL</name>
<proteinExistence type="predicted"/>
<evidence type="ECO:0000313" key="2">
    <source>
        <dbReference type="Proteomes" id="UP000679992"/>
    </source>
</evidence>
<reference evidence="1 2" key="1">
    <citation type="submission" date="2021-03" db="EMBL/GenBank/DDBJ databases">
        <title>Antimicrobial resistance genes in bacteria isolated from Japanese honey, and their potential for conferring macrolide and lincosamide resistance in the American foulbrood pathogen Paenibacillus larvae.</title>
        <authorList>
            <person name="Okamoto M."/>
            <person name="Kumagai M."/>
            <person name="Kanamori H."/>
            <person name="Takamatsu D."/>
        </authorList>
    </citation>
    <scope>NUCLEOTIDE SEQUENCE [LARGE SCALE GENOMIC DNA]</scope>
    <source>
        <strain evidence="1 2">J42TS3</strain>
    </source>
</reference>
<sequence>MFEVGGSFPPEEHKDRVSRYRKNRDIVTTNKNLIRRVQEQIEQDGRRYVYANYAALICKKAADLLFSESPIYNAGKEGSPEQQAVDRIVKDNALQVVNYEMAHGNAYRGDSFYKVKWAQDYRGALPESDDPYRAIIEAQNPTYVFPEPVAGNKKKITRFHIAVPIYEESASRWELFVETHGPGSIISKRYLLSPTSNQDGEVTSWTITEELPESITTATGVPLPLVIHVPNFALDDSWEGVDDISEHAAIFEEINNRLTQIAAILDKHADPILTVPTGVLEEGPDGQPIMRAAFAKVFEVAGQGEVEPKYVTWDGQLEAAFKELDKLIDTLLTTAELPPIALGKENAGTSGATGLAVKYRMGPLLSKIARKRQYFDKALTEALYIAQLLEHAQSKEKPGYTPTKPHIIFSDGLPTDEREQAEIAQIRTGGKPTLAVSDAIRLLDGLSDEQTAQAIARIDADEARVNGTVDASVFNEGAA</sequence>
<accession>A0ABQ4MHZ8</accession>
<protein>
    <recommendedName>
        <fullName evidence="3">Phage portal protein</fullName>
    </recommendedName>
</protein>
<dbReference type="EMBL" id="BOSL01000017">
    <property type="protein sequence ID" value="GIP55257.1"/>
    <property type="molecule type" value="Genomic_DNA"/>
</dbReference>
<organism evidence="1 2">
    <name type="scientific">Paenibacillus vini</name>
    <dbReference type="NCBI Taxonomy" id="1476024"/>
    <lineage>
        <taxon>Bacteria</taxon>
        <taxon>Bacillati</taxon>
        <taxon>Bacillota</taxon>
        <taxon>Bacilli</taxon>
        <taxon>Bacillales</taxon>
        <taxon>Paenibacillaceae</taxon>
        <taxon>Paenibacillus</taxon>
    </lineage>
</organism>
<evidence type="ECO:0008006" key="3">
    <source>
        <dbReference type="Google" id="ProtNLM"/>
    </source>
</evidence>
<comment type="caution">
    <text evidence="1">The sequence shown here is derived from an EMBL/GenBank/DDBJ whole genome shotgun (WGS) entry which is preliminary data.</text>
</comment>
<dbReference type="Proteomes" id="UP000679992">
    <property type="component" value="Unassembled WGS sequence"/>
</dbReference>
<gene>
    <name evidence="1" type="ORF">J42TS3_42920</name>
</gene>
<dbReference type="RefSeq" id="WP_213656279.1">
    <property type="nucleotide sequence ID" value="NZ_BOSL01000017.1"/>
</dbReference>